<dbReference type="PANTHER" id="PTHR35866:SF1">
    <property type="entry name" value="YKGJ FAMILY CYSTEINE CLUSTER PROTEIN"/>
    <property type="match status" value="1"/>
</dbReference>
<sequence>MVKMKKVETRVRFECLPDCSACCELGSGFVFLTEQEAEAIAAHLNLSHAQFMDWFTRQVDDRLALMDGEDGHCVFLEEHRCMIYPVRPRQCRTFPFWPENMKTRRRWELTKQICPGIGQGRLYSAQEITEILNGKSLNSTKFEESEDET</sequence>
<reference evidence="1" key="1">
    <citation type="journal article" date="2020" name="mSystems">
        <title>Genome- and Community-Level Interaction Insights into Carbon Utilization and Element Cycling Functions of Hydrothermarchaeota in Hydrothermal Sediment.</title>
        <authorList>
            <person name="Zhou Z."/>
            <person name="Liu Y."/>
            <person name="Xu W."/>
            <person name="Pan J."/>
            <person name="Luo Z.H."/>
            <person name="Li M."/>
        </authorList>
    </citation>
    <scope>NUCLEOTIDE SEQUENCE [LARGE SCALE GENOMIC DNA]</scope>
    <source>
        <strain evidence="1">HyVt-527</strain>
    </source>
</reference>
<protein>
    <submittedName>
        <fullName evidence="1">YkgJ family cysteine cluster protein</fullName>
    </submittedName>
</protein>
<evidence type="ECO:0000313" key="1">
    <source>
        <dbReference type="EMBL" id="HHJ53623.1"/>
    </source>
</evidence>
<comment type="caution">
    <text evidence="1">The sequence shown here is derived from an EMBL/GenBank/DDBJ whole genome shotgun (WGS) entry which is preliminary data.</text>
</comment>
<proteinExistence type="predicted"/>
<dbReference type="PANTHER" id="PTHR35866">
    <property type="entry name" value="PUTATIVE-RELATED"/>
    <property type="match status" value="1"/>
</dbReference>
<accession>A0A7V5UFT1</accession>
<name>A0A7V5UFT1_CALAY</name>
<dbReference type="AlphaFoldDB" id="A0A7V5UFT1"/>
<dbReference type="EMBL" id="DROD01000671">
    <property type="protein sequence ID" value="HHJ53623.1"/>
    <property type="molecule type" value="Genomic_DNA"/>
</dbReference>
<dbReference type="Pfam" id="PF03692">
    <property type="entry name" value="CxxCxxCC"/>
    <property type="match status" value="1"/>
</dbReference>
<gene>
    <name evidence="1" type="ORF">ENJ89_10545</name>
</gene>
<organism evidence="1">
    <name type="scientific">Caldithrix abyssi</name>
    <dbReference type="NCBI Taxonomy" id="187145"/>
    <lineage>
        <taxon>Bacteria</taxon>
        <taxon>Pseudomonadati</taxon>
        <taxon>Calditrichota</taxon>
        <taxon>Calditrichia</taxon>
        <taxon>Calditrichales</taxon>
        <taxon>Calditrichaceae</taxon>
        <taxon>Caldithrix</taxon>
    </lineage>
</organism>
<dbReference type="Proteomes" id="UP000886124">
    <property type="component" value="Unassembled WGS sequence"/>
</dbReference>
<dbReference type="InterPro" id="IPR005358">
    <property type="entry name" value="Puta_zinc/iron-chelating_dom"/>
</dbReference>